<feature type="region of interest" description="Disordered" evidence="1">
    <location>
        <begin position="530"/>
        <end position="556"/>
    </location>
</feature>
<feature type="compositionally biased region" description="Low complexity" evidence="1">
    <location>
        <begin position="105"/>
        <end position="114"/>
    </location>
</feature>
<comment type="caution">
    <text evidence="2">The sequence shown here is derived from an EMBL/GenBank/DDBJ whole genome shotgun (WGS) entry which is preliminary data.</text>
</comment>
<dbReference type="EMBL" id="BRXX01000287">
    <property type="protein sequence ID" value="GMI02716.1"/>
    <property type="molecule type" value="Genomic_DNA"/>
</dbReference>
<protein>
    <submittedName>
        <fullName evidence="2">Uncharacterized protein</fullName>
    </submittedName>
</protein>
<feature type="compositionally biased region" description="Pro residues" evidence="1">
    <location>
        <begin position="115"/>
        <end position="144"/>
    </location>
</feature>
<name>A0A9W7CDM5_9STRA</name>
<feature type="region of interest" description="Disordered" evidence="1">
    <location>
        <begin position="104"/>
        <end position="155"/>
    </location>
</feature>
<dbReference type="Proteomes" id="UP001165160">
    <property type="component" value="Unassembled WGS sequence"/>
</dbReference>
<evidence type="ECO:0000313" key="2">
    <source>
        <dbReference type="EMBL" id="GMI02716.1"/>
    </source>
</evidence>
<dbReference type="AlphaFoldDB" id="A0A9W7CDM5"/>
<accession>A0A9W7CDM5</accession>
<feature type="compositionally biased region" description="Low complexity" evidence="1">
    <location>
        <begin position="402"/>
        <end position="421"/>
    </location>
</feature>
<feature type="region of interest" description="Disordered" evidence="1">
    <location>
        <begin position="397"/>
        <end position="427"/>
    </location>
</feature>
<organism evidence="2 3">
    <name type="scientific">Triparma verrucosa</name>
    <dbReference type="NCBI Taxonomy" id="1606542"/>
    <lineage>
        <taxon>Eukaryota</taxon>
        <taxon>Sar</taxon>
        <taxon>Stramenopiles</taxon>
        <taxon>Ochrophyta</taxon>
        <taxon>Bolidophyceae</taxon>
        <taxon>Parmales</taxon>
        <taxon>Triparmaceae</taxon>
        <taxon>Triparma</taxon>
    </lineage>
</organism>
<sequence length="676" mass="75141">MSHPESIPETFRFRSALKLSKLNAGYSICTLSDDADPGNPVHVNCYSQTLCKIVYDEPIQETTMANLSQNVRDKRGSQDKNERSLFFSELLRVWLSEKEPVVVEASPKSSQPTAAPAPAPPPAPPPTTSPSHTPPTPPMPPSPPRKSKEEGLRETLAAARSHFEASKFADCVESCLFAVKLCRSLPSPASSSASTASDIANAYSLMGDSYVALGAKKHGRAISCYTLSVKNEDNQKVRDKVAKLKVNAEGDPASVEEIEALVQNHKVLGVKDSFNFHCTGCGECCRTADNILLTPYDLFNMTRTPNLVSEGAGKTFELRQHEKYKKALKYMLKDETPICYLRPVKSETGRCQFSFEMHKRGGKLMNFQETMAMEEEYSRPVTSDEYNLTEEEELEALKDCDLSNSGGSSSENSWEESSNSSRASEDYETDAVRPVYSSYGKPALSCMLGMKGMPAMCAAYPMANEMTWGDFWHARDEKQDTLLYDERPRGSQQIPDKRFGKLSDSWLFREKFMVVANDVCEGFFPPGKPRTLAYSPPPPSSSPPTISDFLDPEGSTTDLGRKEIEKSWFLTLHSTATSAASTLHSTNPTVHKLFVENLARVWFNFDTLRPARSRPFKSWARLKKVIEEDTRVLIEQTKRFVELEEERKAKGAGGGGAGGEENAEQRFRALLVRLAL</sequence>
<keyword evidence="3" id="KW-1185">Reference proteome</keyword>
<proteinExistence type="predicted"/>
<evidence type="ECO:0000313" key="3">
    <source>
        <dbReference type="Proteomes" id="UP001165160"/>
    </source>
</evidence>
<evidence type="ECO:0000256" key="1">
    <source>
        <dbReference type="SAM" id="MobiDB-lite"/>
    </source>
</evidence>
<reference evidence="3" key="1">
    <citation type="journal article" date="2023" name="Commun. Biol.">
        <title>Genome analysis of Parmales, the sister group of diatoms, reveals the evolutionary specialization of diatoms from phago-mixotrophs to photoautotrophs.</title>
        <authorList>
            <person name="Ban H."/>
            <person name="Sato S."/>
            <person name="Yoshikawa S."/>
            <person name="Yamada K."/>
            <person name="Nakamura Y."/>
            <person name="Ichinomiya M."/>
            <person name="Sato N."/>
            <person name="Blanc-Mathieu R."/>
            <person name="Endo H."/>
            <person name="Kuwata A."/>
            <person name="Ogata H."/>
        </authorList>
    </citation>
    <scope>NUCLEOTIDE SEQUENCE [LARGE SCALE GENOMIC DNA]</scope>
    <source>
        <strain evidence="3">NIES 3699</strain>
    </source>
</reference>
<gene>
    <name evidence="2" type="ORF">TrVE_jg6941</name>
</gene>